<keyword evidence="5 12" id="KW-0812">Transmembrane</keyword>
<evidence type="ECO:0000256" key="2">
    <source>
        <dbReference type="ARBA" id="ARBA00022475"/>
    </source>
</evidence>
<keyword evidence="6 12" id="KW-1133">Transmembrane helix</keyword>
<feature type="domain" description="HBM" evidence="15">
    <location>
        <begin position="44"/>
        <end position="287"/>
    </location>
</feature>
<dbReference type="PROSITE" id="PS51753">
    <property type="entry name" value="HBM"/>
    <property type="match status" value="1"/>
</dbReference>
<keyword evidence="2" id="KW-1003">Cell membrane</keyword>
<dbReference type="SMART" id="SM00304">
    <property type="entry name" value="HAMP"/>
    <property type="match status" value="1"/>
</dbReference>
<evidence type="ECO:0008006" key="18">
    <source>
        <dbReference type="Google" id="ProtNLM"/>
    </source>
</evidence>
<dbReference type="InterPro" id="IPR032255">
    <property type="entry name" value="HBM"/>
</dbReference>
<sequence length="644" mass="68993">MNVIQGTLANLSVSKKLTVGFGIVLLLTVITTSIGLKSTNRMIKSADDLNTVSQIETSLLEAQITRERFIAQGDKASAQLLQTYIGELNRQIAGALDSLPDSQHAELKQIQTAGQLYEKALNELIAAQASRDNARATLVSNGNNAFSSFGALQEALFKNAAEEPGAQQVQFVQRLSSTYQQLLHIRYLVRGYIFEQSDKSLAAANDALDKVTIDLKTLTSDTPEDQRASLITAGNFLGLYRAAFNAFTQGIVASQTAAQNMSEHGTVMRDASHRIQESQMTIRNQDEGSAKTQMLIGLVIALIIAVLAAWIITRQIVIPLNAVVRASNRIAEGDLSEDVVTDRADELGQLQRSAQAMVKSLRGLIRHIGNGAVQINDVSRELLKVTNAGKAGTAQQRSETDQVATAMHEMAATVQEVASNAAQASSAAEAAEKEAQEGDRKVNQAVTEMDRLALQMTLASEAVQQLQHESDQIGSVLDVIKSVAEQTNLLALNAAIEAARAGEAGRGFAVVADEVRGLAKRTQQSTTEIESLIRKLKDGVDKVTTFTSSSSELTANTLVLGKDAGTALKRITSAVSSIQQMNLQIATAAEEQSSVAEEINRSVLRVREISEQTAQASGETAHSSAGMASLSGQLQQQIARFRLG</sequence>
<evidence type="ECO:0000256" key="7">
    <source>
        <dbReference type="ARBA" id="ARBA00023136"/>
    </source>
</evidence>
<dbReference type="PRINTS" id="PR00260">
    <property type="entry name" value="CHEMTRNSDUCR"/>
</dbReference>
<dbReference type="SMART" id="SM00283">
    <property type="entry name" value="MA"/>
    <property type="match status" value="1"/>
</dbReference>
<dbReference type="GO" id="GO:0004888">
    <property type="term" value="F:transmembrane signaling receptor activity"/>
    <property type="evidence" value="ECO:0007669"/>
    <property type="project" value="InterPro"/>
</dbReference>
<comment type="subcellular location">
    <subcellularLocation>
        <location evidence="1">Cell membrane</location>
        <topology evidence="1">Multi-pass membrane protein</topology>
    </subcellularLocation>
</comment>
<evidence type="ECO:0000313" key="17">
    <source>
        <dbReference type="Proteomes" id="UP000033662"/>
    </source>
</evidence>
<dbReference type="InterPro" id="IPR003660">
    <property type="entry name" value="HAMP_dom"/>
</dbReference>
<dbReference type="Gene3D" id="1.20.1440.210">
    <property type="match status" value="2"/>
</dbReference>
<dbReference type="InterPro" id="IPR004089">
    <property type="entry name" value="MCPsignal_dom"/>
</dbReference>
<dbReference type="SMART" id="SM01358">
    <property type="entry name" value="HBM"/>
    <property type="match status" value="1"/>
</dbReference>
<dbReference type="AlphaFoldDB" id="A0A0F4XW54"/>
<reference evidence="16 17" key="1">
    <citation type="submission" date="2015-03" db="EMBL/GenBank/DDBJ databases">
        <title>Pseudomonas fluorescens 1855-344 Genome sequencing and assembly.</title>
        <authorList>
            <person name="Eng W.W.H."/>
            <person name="Gan H.M."/>
            <person name="Savka M.A."/>
        </authorList>
    </citation>
    <scope>NUCLEOTIDE SEQUENCE [LARGE SCALE GENOMIC DNA]</scope>
    <source>
        <strain evidence="16 17">1855-344</strain>
    </source>
</reference>
<comment type="similarity">
    <text evidence="9">Belongs to the methyl-accepting chemotaxis (MCP) protein family.</text>
</comment>
<proteinExistence type="inferred from homology"/>
<dbReference type="PROSITE" id="PS50885">
    <property type="entry name" value="HAMP"/>
    <property type="match status" value="1"/>
</dbReference>
<dbReference type="Pfam" id="PF00015">
    <property type="entry name" value="MCPsignal"/>
    <property type="match status" value="1"/>
</dbReference>
<protein>
    <recommendedName>
        <fullName evidence="18">Methyl-accepting chemotaxis protein</fullName>
    </recommendedName>
</protein>
<evidence type="ECO:0000259" key="14">
    <source>
        <dbReference type="PROSITE" id="PS50885"/>
    </source>
</evidence>
<dbReference type="PANTHER" id="PTHR32089:SF120">
    <property type="entry name" value="METHYL-ACCEPTING CHEMOTAXIS PROTEIN TLPQ"/>
    <property type="match status" value="1"/>
</dbReference>
<dbReference type="PATRIC" id="fig|132476.4.peg.357"/>
<keyword evidence="11" id="KW-0175">Coiled coil</keyword>
<feature type="transmembrane region" description="Helical" evidence="12">
    <location>
        <begin position="17"/>
        <end position="36"/>
    </location>
</feature>
<evidence type="ECO:0000259" key="13">
    <source>
        <dbReference type="PROSITE" id="PS50111"/>
    </source>
</evidence>
<evidence type="ECO:0000256" key="10">
    <source>
        <dbReference type="PROSITE-ProRule" id="PRU00284"/>
    </source>
</evidence>
<dbReference type="FunFam" id="1.10.287.950:FF:000001">
    <property type="entry name" value="Methyl-accepting chemotaxis sensory transducer"/>
    <property type="match status" value="1"/>
</dbReference>
<evidence type="ECO:0000256" key="3">
    <source>
        <dbReference type="ARBA" id="ARBA00022481"/>
    </source>
</evidence>
<dbReference type="SUPFAM" id="SSF58104">
    <property type="entry name" value="Methyl-accepting chemotaxis protein (MCP) signaling domain"/>
    <property type="match status" value="1"/>
</dbReference>
<dbReference type="GO" id="GO:0006935">
    <property type="term" value="P:chemotaxis"/>
    <property type="evidence" value="ECO:0007669"/>
    <property type="project" value="UniProtKB-KW"/>
</dbReference>
<dbReference type="Gene3D" id="1.10.287.950">
    <property type="entry name" value="Methyl-accepting chemotaxis protein"/>
    <property type="match status" value="1"/>
</dbReference>
<evidence type="ECO:0000256" key="1">
    <source>
        <dbReference type="ARBA" id="ARBA00004651"/>
    </source>
</evidence>
<evidence type="ECO:0000256" key="4">
    <source>
        <dbReference type="ARBA" id="ARBA00022500"/>
    </source>
</evidence>
<dbReference type="CDD" id="cd11386">
    <property type="entry name" value="MCP_signal"/>
    <property type="match status" value="1"/>
</dbReference>
<organism evidence="16 17">
    <name type="scientific">Pseudomonas kilonensis</name>
    <dbReference type="NCBI Taxonomy" id="132476"/>
    <lineage>
        <taxon>Bacteria</taxon>
        <taxon>Pseudomonadati</taxon>
        <taxon>Pseudomonadota</taxon>
        <taxon>Gammaproteobacteria</taxon>
        <taxon>Pseudomonadales</taxon>
        <taxon>Pseudomonadaceae</taxon>
        <taxon>Pseudomonas</taxon>
    </lineage>
</organism>
<feature type="domain" description="HAMP" evidence="14">
    <location>
        <begin position="314"/>
        <end position="366"/>
    </location>
</feature>
<dbReference type="Pfam" id="PF00672">
    <property type="entry name" value="HAMP"/>
    <property type="match status" value="1"/>
</dbReference>
<feature type="transmembrane region" description="Helical" evidence="12">
    <location>
        <begin position="294"/>
        <end position="312"/>
    </location>
</feature>
<gene>
    <name evidence="16" type="ORF">VP02_01630</name>
</gene>
<evidence type="ECO:0000256" key="5">
    <source>
        <dbReference type="ARBA" id="ARBA00022692"/>
    </source>
</evidence>
<comment type="caution">
    <text evidence="16">The sequence shown here is derived from an EMBL/GenBank/DDBJ whole genome shotgun (WGS) entry which is preliminary data.</text>
</comment>
<keyword evidence="4" id="KW-0145">Chemotaxis</keyword>
<evidence type="ECO:0000313" key="16">
    <source>
        <dbReference type="EMBL" id="KKA10065.1"/>
    </source>
</evidence>
<dbReference type="PANTHER" id="PTHR32089">
    <property type="entry name" value="METHYL-ACCEPTING CHEMOTAXIS PROTEIN MCPB"/>
    <property type="match status" value="1"/>
</dbReference>
<accession>A0A0F4XW54</accession>
<evidence type="ECO:0000256" key="11">
    <source>
        <dbReference type="SAM" id="Coils"/>
    </source>
</evidence>
<dbReference type="Gene3D" id="6.10.340.10">
    <property type="match status" value="1"/>
</dbReference>
<dbReference type="GO" id="GO:0005886">
    <property type="term" value="C:plasma membrane"/>
    <property type="evidence" value="ECO:0007669"/>
    <property type="project" value="UniProtKB-SubCell"/>
</dbReference>
<dbReference type="InterPro" id="IPR004090">
    <property type="entry name" value="Chemotax_Me-accpt_rcpt"/>
</dbReference>
<evidence type="ECO:0000259" key="15">
    <source>
        <dbReference type="PROSITE" id="PS51753"/>
    </source>
</evidence>
<evidence type="ECO:0000256" key="9">
    <source>
        <dbReference type="ARBA" id="ARBA00029447"/>
    </source>
</evidence>
<dbReference type="PROSITE" id="PS50111">
    <property type="entry name" value="CHEMOTAXIS_TRANSDUC_2"/>
    <property type="match status" value="1"/>
</dbReference>
<dbReference type="CDD" id="cd06225">
    <property type="entry name" value="HAMP"/>
    <property type="match status" value="1"/>
</dbReference>
<feature type="coiled-coil region" evidence="11">
    <location>
        <begin position="414"/>
        <end position="469"/>
    </location>
</feature>
<dbReference type="EMBL" id="JZXC01000001">
    <property type="protein sequence ID" value="KKA10065.1"/>
    <property type="molecule type" value="Genomic_DNA"/>
</dbReference>
<keyword evidence="3" id="KW-0488">Methylation</keyword>
<dbReference type="Proteomes" id="UP000033662">
    <property type="component" value="Unassembled WGS sequence"/>
</dbReference>
<dbReference type="OrthoDB" id="6434013at2"/>
<keyword evidence="8 10" id="KW-0807">Transducer</keyword>
<name>A0A0F4XW54_9PSED</name>
<dbReference type="GO" id="GO:0007165">
    <property type="term" value="P:signal transduction"/>
    <property type="evidence" value="ECO:0007669"/>
    <property type="project" value="UniProtKB-KW"/>
</dbReference>
<evidence type="ECO:0000256" key="8">
    <source>
        <dbReference type="ARBA" id="ARBA00023224"/>
    </source>
</evidence>
<dbReference type="Pfam" id="PF16591">
    <property type="entry name" value="HBM"/>
    <property type="match status" value="1"/>
</dbReference>
<keyword evidence="7 12" id="KW-0472">Membrane</keyword>
<evidence type="ECO:0000256" key="6">
    <source>
        <dbReference type="ARBA" id="ARBA00022989"/>
    </source>
</evidence>
<feature type="domain" description="Methyl-accepting transducer" evidence="13">
    <location>
        <begin position="371"/>
        <end position="607"/>
    </location>
</feature>
<evidence type="ECO:0000256" key="12">
    <source>
        <dbReference type="SAM" id="Phobius"/>
    </source>
</evidence>